<sequence>MPINPIDLDRLVDGEMPLSEQRALLAALGDEAAPWRQLALAFLEAQVLRQACRACLPSDEPAASPSPVAPLHGKVSRQTPRRRMARMVGLMVAVVTAFLLGAWSQRPRETSEFRSGLAAAPAASSSATPATTQVVDRLQVVFPTGPGHWSDPVELPVVTDSDQLAQFWLSEQPVWPPALQTALREAGRHVSERRHWLEVELQDGRHGYVPVSELVVSAGEPLEYP</sequence>
<protein>
    <submittedName>
        <fullName evidence="2">Uncharacterized protein</fullName>
    </submittedName>
</protein>
<keyword evidence="1" id="KW-1133">Transmembrane helix</keyword>
<reference evidence="2" key="1">
    <citation type="journal article" date="2020" name="mSystems">
        <title>Genome- and Community-Level Interaction Insights into Carbon Utilization and Element Cycling Functions of Hydrothermarchaeota in Hydrothermal Sediment.</title>
        <authorList>
            <person name="Zhou Z."/>
            <person name="Liu Y."/>
            <person name="Xu W."/>
            <person name="Pan J."/>
            <person name="Luo Z.H."/>
            <person name="Li M."/>
        </authorList>
    </citation>
    <scope>NUCLEOTIDE SEQUENCE [LARGE SCALE GENOMIC DNA]</scope>
    <source>
        <strain evidence="2">SpSt-508</strain>
    </source>
</reference>
<gene>
    <name evidence="2" type="ORF">ENS64_02770</name>
</gene>
<accession>A0A7C4QGJ0</accession>
<keyword evidence="1" id="KW-0812">Transmembrane</keyword>
<name>A0A7C4QGJ0_9PLAN</name>
<evidence type="ECO:0000256" key="1">
    <source>
        <dbReference type="SAM" id="Phobius"/>
    </source>
</evidence>
<dbReference type="AlphaFoldDB" id="A0A7C4QGJ0"/>
<feature type="transmembrane region" description="Helical" evidence="1">
    <location>
        <begin position="84"/>
        <end position="103"/>
    </location>
</feature>
<dbReference type="EMBL" id="DSVQ01000006">
    <property type="protein sequence ID" value="HGT38181.1"/>
    <property type="molecule type" value="Genomic_DNA"/>
</dbReference>
<comment type="caution">
    <text evidence="2">The sequence shown here is derived from an EMBL/GenBank/DDBJ whole genome shotgun (WGS) entry which is preliminary data.</text>
</comment>
<proteinExistence type="predicted"/>
<organism evidence="2">
    <name type="scientific">Schlesneria paludicola</name>
    <dbReference type="NCBI Taxonomy" id="360056"/>
    <lineage>
        <taxon>Bacteria</taxon>
        <taxon>Pseudomonadati</taxon>
        <taxon>Planctomycetota</taxon>
        <taxon>Planctomycetia</taxon>
        <taxon>Planctomycetales</taxon>
        <taxon>Planctomycetaceae</taxon>
        <taxon>Schlesneria</taxon>
    </lineage>
</organism>
<keyword evidence="1" id="KW-0472">Membrane</keyword>
<evidence type="ECO:0000313" key="2">
    <source>
        <dbReference type="EMBL" id="HGT38181.1"/>
    </source>
</evidence>